<name>C7IXY8_ORYSJ</name>
<reference evidence="2 3" key="1">
    <citation type="journal article" date="2005" name="Nature">
        <title>The map-based sequence of the rice genome.</title>
        <authorList>
            <consortium name="International rice genome sequencing project (IRGSP)"/>
            <person name="Matsumoto T."/>
            <person name="Wu J."/>
            <person name="Kanamori H."/>
            <person name="Katayose Y."/>
            <person name="Fujisawa M."/>
            <person name="Namiki N."/>
            <person name="Mizuno H."/>
            <person name="Yamamoto K."/>
            <person name="Antonio B.A."/>
            <person name="Baba T."/>
            <person name="Sakata K."/>
            <person name="Nagamura Y."/>
            <person name="Aoki H."/>
            <person name="Arikawa K."/>
            <person name="Arita K."/>
            <person name="Bito T."/>
            <person name="Chiden Y."/>
            <person name="Fujitsuka N."/>
            <person name="Fukunaka R."/>
            <person name="Hamada M."/>
            <person name="Harada C."/>
            <person name="Hayashi A."/>
            <person name="Hijishita S."/>
            <person name="Honda M."/>
            <person name="Hosokawa S."/>
            <person name="Ichikawa Y."/>
            <person name="Idonuma A."/>
            <person name="Iijima M."/>
            <person name="Ikeda M."/>
            <person name="Ikeno M."/>
            <person name="Ito K."/>
            <person name="Ito S."/>
            <person name="Ito T."/>
            <person name="Ito Y."/>
            <person name="Ito Y."/>
            <person name="Iwabuchi A."/>
            <person name="Kamiya K."/>
            <person name="Karasawa W."/>
            <person name="Kurita K."/>
            <person name="Katagiri S."/>
            <person name="Kikuta A."/>
            <person name="Kobayashi H."/>
            <person name="Kobayashi N."/>
            <person name="Machita K."/>
            <person name="Maehara T."/>
            <person name="Masukawa M."/>
            <person name="Mizubayashi T."/>
            <person name="Mukai Y."/>
            <person name="Nagasaki H."/>
            <person name="Nagata Y."/>
            <person name="Naito S."/>
            <person name="Nakashima M."/>
            <person name="Nakama Y."/>
            <person name="Nakamichi Y."/>
            <person name="Nakamura M."/>
            <person name="Meguro A."/>
            <person name="Negishi M."/>
            <person name="Ohta I."/>
            <person name="Ohta T."/>
            <person name="Okamoto M."/>
            <person name="Ono N."/>
            <person name="Saji S."/>
            <person name="Sakaguchi M."/>
            <person name="Sakai K."/>
            <person name="Shibata M."/>
            <person name="Shimokawa T."/>
            <person name="Song J."/>
            <person name="Takazaki Y."/>
            <person name="Terasawa K."/>
            <person name="Tsugane M."/>
            <person name="Tsuji K."/>
            <person name="Ueda S."/>
            <person name="Waki K."/>
            <person name="Yamagata H."/>
            <person name="Yamamoto M."/>
            <person name="Yamamoto S."/>
            <person name="Yamane H."/>
            <person name="Yoshiki S."/>
            <person name="Yoshihara R."/>
            <person name="Yukawa K."/>
            <person name="Zhong H."/>
            <person name="Yano M."/>
            <person name="Yuan Q."/>
            <person name="Ouyang S."/>
            <person name="Liu J."/>
            <person name="Jones K.M."/>
            <person name="Gansberger K."/>
            <person name="Moffat K."/>
            <person name="Hill J."/>
            <person name="Bera J."/>
            <person name="Fadrosh D."/>
            <person name="Jin S."/>
            <person name="Johri S."/>
            <person name="Kim M."/>
            <person name="Overton L."/>
            <person name="Reardon M."/>
            <person name="Tsitrin T."/>
            <person name="Vuong H."/>
            <person name="Weaver B."/>
            <person name="Ciecko A."/>
            <person name="Tallon L."/>
            <person name="Jackson J."/>
            <person name="Pai G."/>
            <person name="Aken S.V."/>
            <person name="Utterback T."/>
            <person name="Reidmuller S."/>
            <person name="Feldblyum T."/>
            <person name="Hsiao J."/>
            <person name="Zismann V."/>
            <person name="Iobst S."/>
            <person name="de Vazeille A.R."/>
            <person name="Buell C.R."/>
            <person name="Ying K."/>
            <person name="Li Y."/>
            <person name="Lu T."/>
            <person name="Huang Y."/>
            <person name="Zhao Q."/>
            <person name="Feng Q."/>
            <person name="Zhang L."/>
            <person name="Zhu J."/>
            <person name="Weng Q."/>
            <person name="Mu J."/>
            <person name="Lu Y."/>
            <person name="Fan D."/>
            <person name="Liu Y."/>
            <person name="Guan J."/>
            <person name="Zhang Y."/>
            <person name="Yu S."/>
            <person name="Liu X."/>
            <person name="Zhang Y."/>
            <person name="Hong G."/>
            <person name="Han B."/>
            <person name="Choisne N."/>
            <person name="Demange N."/>
            <person name="Orjeda G."/>
            <person name="Samain S."/>
            <person name="Cattolico L."/>
            <person name="Pelletier E."/>
            <person name="Couloux A."/>
            <person name="Segurens B."/>
            <person name="Wincker P."/>
            <person name="D'Hont A."/>
            <person name="Scarpelli C."/>
            <person name="Weissenbach J."/>
            <person name="Salanoubat M."/>
            <person name="Quetier F."/>
            <person name="Yu Y."/>
            <person name="Kim H.R."/>
            <person name="Rambo T."/>
            <person name="Currie J."/>
            <person name="Collura K."/>
            <person name="Luo M."/>
            <person name="Yang T."/>
            <person name="Ammiraju J.S.S."/>
            <person name="Engler F."/>
            <person name="Soderlund C."/>
            <person name="Wing R.A."/>
            <person name="Palmer L.E."/>
            <person name="de la Bastide M."/>
            <person name="Spiegel L."/>
            <person name="Nascimento L."/>
            <person name="Zutavern T."/>
            <person name="O'Shaughnessy A."/>
            <person name="Dike S."/>
            <person name="Dedhia N."/>
            <person name="Preston R."/>
            <person name="Balija V."/>
            <person name="McCombie W.R."/>
            <person name="Chow T."/>
            <person name="Chen H."/>
            <person name="Chung M."/>
            <person name="Chen C."/>
            <person name="Shaw J."/>
            <person name="Wu H."/>
            <person name="Hsiao K."/>
            <person name="Chao Y."/>
            <person name="Chu M."/>
            <person name="Cheng C."/>
            <person name="Hour A."/>
            <person name="Lee P."/>
            <person name="Lin S."/>
            <person name="Lin Y."/>
            <person name="Liou J."/>
            <person name="Liu S."/>
            <person name="Hsing Y."/>
            <person name="Raghuvanshi S."/>
            <person name="Mohanty A."/>
            <person name="Bharti A.K."/>
            <person name="Gaur A."/>
            <person name="Gupta V."/>
            <person name="Kumar D."/>
            <person name="Ravi V."/>
            <person name="Vij S."/>
            <person name="Kapur A."/>
            <person name="Khurana P."/>
            <person name="Khurana P."/>
            <person name="Khurana J.P."/>
            <person name="Tyagi A.K."/>
            <person name="Gaikwad K."/>
            <person name="Singh A."/>
            <person name="Dalal V."/>
            <person name="Srivastava S."/>
            <person name="Dixit A."/>
            <person name="Pal A.K."/>
            <person name="Ghazi I.A."/>
            <person name="Yadav M."/>
            <person name="Pandit A."/>
            <person name="Bhargava A."/>
            <person name="Sureshbabu K."/>
            <person name="Batra K."/>
            <person name="Sharma T.R."/>
            <person name="Mohapatra T."/>
            <person name="Singh N.K."/>
            <person name="Messing J."/>
            <person name="Nelson A.B."/>
            <person name="Fuks G."/>
            <person name="Kavchok S."/>
            <person name="Keizer G."/>
            <person name="Linton E."/>
            <person name="Llaca V."/>
            <person name="Song R."/>
            <person name="Tanyolac B."/>
            <person name="Young S."/>
            <person name="Ho-Il K."/>
            <person name="Hahn J.H."/>
            <person name="Sangsakoo G."/>
            <person name="Vanavichit A."/>
            <person name="de Mattos Luiz.A.T."/>
            <person name="Zimmer P.D."/>
            <person name="Malone G."/>
            <person name="Dellagostin O."/>
            <person name="de Oliveira A.C."/>
            <person name="Bevan M."/>
            <person name="Bancroft I."/>
            <person name="Minx P."/>
            <person name="Cordum H."/>
            <person name="Wilson R."/>
            <person name="Cheng Z."/>
            <person name="Jin W."/>
            <person name="Jiang J."/>
            <person name="Leong S.A."/>
            <person name="Iwama H."/>
            <person name="Gojobori T."/>
            <person name="Itoh T."/>
            <person name="Niimura Y."/>
            <person name="Fujii Y."/>
            <person name="Habara T."/>
            <person name="Sakai H."/>
            <person name="Sato Y."/>
            <person name="Wilson G."/>
            <person name="Kumar K."/>
            <person name="McCouch S."/>
            <person name="Juretic N."/>
            <person name="Hoen D."/>
            <person name="Wright S."/>
            <person name="Bruskiewich R."/>
            <person name="Bureau T."/>
            <person name="Miyao A."/>
            <person name="Hirochika H."/>
            <person name="Nishikawa T."/>
            <person name="Kadowaki K."/>
            <person name="Sugiura M."/>
            <person name="Burr B."/>
            <person name="Sasaki T."/>
        </authorList>
    </citation>
    <scope>NUCLEOTIDE SEQUENCE [LARGE SCALE GENOMIC DNA]</scope>
    <source>
        <strain evidence="3">cv. Nipponbare</strain>
    </source>
</reference>
<feature type="region of interest" description="Disordered" evidence="1">
    <location>
        <begin position="39"/>
        <end position="67"/>
    </location>
</feature>
<dbReference type="KEGG" id="dosa:Os01g0829300"/>
<accession>C7IXY8</accession>
<dbReference type="AlphaFoldDB" id="C7IXY8"/>
<organism evidence="2 3">
    <name type="scientific">Oryza sativa subsp. japonica</name>
    <name type="common">Rice</name>
    <dbReference type="NCBI Taxonomy" id="39947"/>
    <lineage>
        <taxon>Eukaryota</taxon>
        <taxon>Viridiplantae</taxon>
        <taxon>Streptophyta</taxon>
        <taxon>Embryophyta</taxon>
        <taxon>Tracheophyta</taxon>
        <taxon>Spermatophyta</taxon>
        <taxon>Magnoliopsida</taxon>
        <taxon>Liliopsida</taxon>
        <taxon>Poales</taxon>
        <taxon>Poaceae</taxon>
        <taxon>BOP clade</taxon>
        <taxon>Oryzoideae</taxon>
        <taxon>Oryzeae</taxon>
        <taxon>Oryzinae</taxon>
        <taxon>Oryza</taxon>
        <taxon>Oryza sativa</taxon>
    </lineage>
</organism>
<reference evidence="3" key="2">
    <citation type="journal article" date="2008" name="Nucleic Acids Res.">
        <title>The rice annotation project database (RAP-DB): 2008 update.</title>
        <authorList>
            <consortium name="The rice annotation project (RAP)"/>
        </authorList>
    </citation>
    <scope>GENOME REANNOTATION</scope>
    <source>
        <strain evidence="3">cv. Nipponbare</strain>
    </source>
</reference>
<sequence length="103" mass="11760">MALVMSMQRLSPGNYRTCLSECQYWKTVLQSNGILTGERAREEKKRARREGDLGMKRAGRNRAAKPRLSNAPCPCFSTLPRLDSAEERVTKFGHTRSRFVGQR</sequence>
<protein>
    <submittedName>
        <fullName evidence="2">Os01g0829300 protein</fullName>
    </submittedName>
</protein>
<evidence type="ECO:0000256" key="1">
    <source>
        <dbReference type="SAM" id="MobiDB-lite"/>
    </source>
</evidence>
<evidence type="ECO:0000313" key="2">
    <source>
        <dbReference type="EMBL" id="BAH91364.1"/>
    </source>
</evidence>
<evidence type="ECO:0000313" key="3">
    <source>
        <dbReference type="Proteomes" id="UP000000763"/>
    </source>
</evidence>
<proteinExistence type="predicted"/>
<gene>
    <name evidence="2" type="ordered locus">Os01g0829300</name>
</gene>
<dbReference type="Proteomes" id="UP000000763">
    <property type="component" value="Chromosome 1"/>
</dbReference>
<dbReference type="EMBL" id="AP008207">
    <property type="protein sequence ID" value="BAH91364.1"/>
    <property type="molecule type" value="Genomic_DNA"/>
</dbReference>
<feature type="compositionally biased region" description="Basic and acidic residues" evidence="1">
    <location>
        <begin position="39"/>
        <end position="55"/>
    </location>
</feature>